<dbReference type="InterPro" id="IPR035985">
    <property type="entry name" value="Ubiquitin-activating_enz"/>
</dbReference>
<dbReference type="InterPro" id="IPR045886">
    <property type="entry name" value="ThiF/MoeB/HesA"/>
</dbReference>
<dbReference type="PANTHER" id="PTHR10953">
    <property type="entry name" value="UBIQUITIN-ACTIVATING ENZYME E1"/>
    <property type="match status" value="1"/>
</dbReference>
<keyword evidence="1 4" id="KW-0547">Nucleotide-binding</keyword>
<evidence type="ECO:0000313" key="6">
    <source>
        <dbReference type="Ensembl" id="ENSSLUP00000058039.1"/>
    </source>
</evidence>
<dbReference type="EC" id="6.2.1.64" evidence="4"/>
<proteinExistence type="inferred from homology"/>
<dbReference type="SUPFAM" id="SSF69572">
    <property type="entry name" value="Activating enzymes of the ubiquitin-like proteins"/>
    <property type="match status" value="1"/>
</dbReference>
<dbReference type="PANTHER" id="PTHR10953:SF6">
    <property type="entry name" value="NEDD8-ACTIVATING ENZYME E1 CATALYTIC SUBUNIT"/>
    <property type="match status" value="1"/>
</dbReference>
<keyword evidence="3 4" id="KW-0067">ATP-binding</keyword>
<sequence length="119" mass="13156">MADAEEPMAVDGGHRDGGCDWDGRWNHVKKFLERPGPFTHPDFEPSTESLQFLLETCKILVIGAGGLGCELLKNLALSGFRLIHVVDMDTIDVSNLNRQFLFRLYHLSSSLSPELAATA</sequence>
<feature type="domain" description="THIF-type NAD/FAD binding fold" evidence="5">
    <location>
        <begin position="50"/>
        <end position="104"/>
    </location>
</feature>
<protein>
    <recommendedName>
        <fullName evidence="4">NEDD8-activating enzyme E1 catalytic subunit</fullName>
        <ecNumber evidence="4">6.2.1.64</ecNumber>
    </recommendedName>
</protein>
<dbReference type="Gene3D" id="3.40.50.720">
    <property type="entry name" value="NAD(P)-binding Rossmann-like Domain"/>
    <property type="match status" value="1"/>
</dbReference>
<keyword evidence="2 4" id="KW-0833">Ubl conjugation pathway</keyword>
<dbReference type="AlphaFoldDB" id="A0A8D0APS8"/>
<comment type="function">
    <text evidence="4">Catalytic subunit of the dimeric E1 enzyme, which activates NEDD8.</text>
</comment>
<reference evidence="6" key="2">
    <citation type="submission" date="2025-09" db="UniProtKB">
        <authorList>
            <consortium name="Ensembl"/>
        </authorList>
    </citation>
    <scope>IDENTIFICATION</scope>
</reference>
<dbReference type="Ensembl" id="ENSSLUT00000059716.1">
    <property type="protein sequence ID" value="ENSSLUP00000058039.1"/>
    <property type="gene ID" value="ENSSLUG00000024887.1"/>
</dbReference>
<name>A0A8D0APS8_SANLU</name>
<comment type="catalytic activity">
    <reaction evidence="4">
        <text>ATP + [NEDD8 protein] + [E1 NEDD8-activating enzyme]-L-cysteine = AMP + diphosphate + [E1 NEDD8-activating enzyme]-S-[NEDD8 protein]-yl-L-cysteine.</text>
        <dbReference type="EC" id="6.2.1.64"/>
    </reaction>
</comment>
<evidence type="ECO:0000256" key="3">
    <source>
        <dbReference type="ARBA" id="ARBA00022840"/>
    </source>
</evidence>
<dbReference type="GO" id="GO:0005737">
    <property type="term" value="C:cytoplasm"/>
    <property type="evidence" value="ECO:0007669"/>
    <property type="project" value="TreeGrafter"/>
</dbReference>
<keyword evidence="7" id="KW-1185">Reference proteome</keyword>
<dbReference type="GeneTree" id="ENSGT00550000074831"/>
<dbReference type="UniPathway" id="UPA00885"/>
<evidence type="ECO:0000256" key="1">
    <source>
        <dbReference type="ARBA" id="ARBA00022741"/>
    </source>
</evidence>
<reference evidence="6" key="1">
    <citation type="submission" date="2025-08" db="UniProtKB">
        <authorList>
            <consortium name="Ensembl"/>
        </authorList>
    </citation>
    <scope>IDENTIFICATION</scope>
</reference>
<evidence type="ECO:0000256" key="2">
    <source>
        <dbReference type="ARBA" id="ARBA00022786"/>
    </source>
</evidence>
<comment type="similarity">
    <text evidence="4">Belongs to the ubiquitin-activating E1 family. UBA3 subfamily.</text>
</comment>
<evidence type="ECO:0000256" key="4">
    <source>
        <dbReference type="RuleBase" id="RU368009"/>
    </source>
</evidence>
<dbReference type="FunFam" id="3.50.50.80:FF:000002">
    <property type="entry name" value="SUMO-activating enzyme subunit 2"/>
    <property type="match status" value="1"/>
</dbReference>
<dbReference type="GO" id="GO:0005524">
    <property type="term" value="F:ATP binding"/>
    <property type="evidence" value="ECO:0007669"/>
    <property type="project" value="UniProtKB-UniRule"/>
</dbReference>
<evidence type="ECO:0000313" key="7">
    <source>
        <dbReference type="Proteomes" id="UP000694568"/>
    </source>
</evidence>
<dbReference type="GO" id="GO:0019781">
    <property type="term" value="F:NEDD8 activating enzyme activity"/>
    <property type="evidence" value="ECO:0007669"/>
    <property type="project" value="UniProtKB-UniRule"/>
</dbReference>
<dbReference type="GO" id="GO:0005634">
    <property type="term" value="C:nucleus"/>
    <property type="evidence" value="ECO:0007669"/>
    <property type="project" value="TreeGrafter"/>
</dbReference>
<accession>A0A8D0APS8</accession>
<gene>
    <name evidence="6" type="primary">LOC116061992</name>
</gene>
<dbReference type="InterPro" id="IPR000594">
    <property type="entry name" value="ThiF_NAD_FAD-bd"/>
</dbReference>
<dbReference type="Pfam" id="PF00899">
    <property type="entry name" value="ThiF"/>
    <property type="match status" value="1"/>
</dbReference>
<evidence type="ECO:0000259" key="5">
    <source>
        <dbReference type="Pfam" id="PF00899"/>
    </source>
</evidence>
<organism evidence="6 7">
    <name type="scientific">Sander lucioperca</name>
    <name type="common">Pike-perch</name>
    <name type="synonym">Perca lucioperca</name>
    <dbReference type="NCBI Taxonomy" id="283035"/>
    <lineage>
        <taxon>Eukaryota</taxon>
        <taxon>Metazoa</taxon>
        <taxon>Chordata</taxon>
        <taxon>Craniata</taxon>
        <taxon>Vertebrata</taxon>
        <taxon>Euteleostomi</taxon>
        <taxon>Actinopterygii</taxon>
        <taxon>Neopterygii</taxon>
        <taxon>Teleostei</taxon>
        <taxon>Neoteleostei</taxon>
        <taxon>Acanthomorphata</taxon>
        <taxon>Eupercaria</taxon>
        <taxon>Perciformes</taxon>
        <taxon>Percoidei</taxon>
        <taxon>Percidae</taxon>
        <taxon>Luciopercinae</taxon>
        <taxon>Sander</taxon>
    </lineage>
</organism>
<dbReference type="Proteomes" id="UP000694568">
    <property type="component" value="Unplaced"/>
</dbReference>
<dbReference type="GO" id="GO:0045116">
    <property type="term" value="P:protein neddylation"/>
    <property type="evidence" value="ECO:0007669"/>
    <property type="project" value="UniProtKB-UniRule"/>
</dbReference>
<keyword evidence="4" id="KW-0436">Ligase</keyword>
<comment type="pathway">
    <text evidence="4">Protein modification; protein neddylation.</text>
</comment>